<keyword evidence="3" id="KW-1185">Reference proteome</keyword>
<keyword evidence="1" id="KW-0812">Transmembrane</keyword>
<feature type="transmembrane region" description="Helical" evidence="1">
    <location>
        <begin position="39"/>
        <end position="61"/>
    </location>
</feature>
<dbReference type="AlphaFoldDB" id="A0A4V1RQG8"/>
<keyword evidence="1" id="KW-1133">Transmembrane helix</keyword>
<accession>A0A4V1RQG8</accession>
<proteinExistence type="predicted"/>
<dbReference type="EMBL" id="SDWV01000005">
    <property type="protein sequence ID" value="RYC12807.1"/>
    <property type="molecule type" value="Genomic_DNA"/>
</dbReference>
<evidence type="ECO:0000313" key="3">
    <source>
        <dbReference type="Proteomes" id="UP000291101"/>
    </source>
</evidence>
<reference evidence="2 3" key="1">
    <citation type="submission" date="2019-01" db="EMBL/GenBank/DDBJ databases">
        <title>Novel species of Nocardioides.</title>
        <authorList>
            <person name="Liu Q."/>
            <person name="X Y.-H."/>
        </authorList>
    </citation>
    <scope>NUCLEOTIDE SEQUENCE [LARGE SCALE GENOMIC DNA]</scope>
    <source>
        <strain evidence="2 3">HLT2-9</strain>
    </source>
</reference>
<comment type="caution">
    <text evidence="2">The sequence shown here is derived from an EMBL/GenBank/DDBJ whole genome shotgun (WGS) entry which is preliminary data.</text>
</comment>
<evidence type="ECO:0000313" key="2">
    <source>
        <dbReference type="EMBL" id="RYC12807.1"/>
    </source>
</evidence>
<dbReference type="Pfam" id="PF05437">
    <property type="entry name" value="AzlD"/>
    <property type="match status" value="1"/>
</dbReference>
<organism evidence="2 3">
    <name type="scientific">Nocardioides zhouii</name>
    <dbReference type="NCBI Taxonomy" id="1168729"/>
    <lineage>
        <taxon>Bacteria</taxon>
        <taxon>Bacillati</taxon>
        <taxon>Actinomycetota</taxon>
        <taxon>Actinomycetes</taxon>
        <taxon>Propionibacteriales</taxon>
        <taxon>Nocardioidaceae</taxon>
        <taxon>Nocardioides</taxon>
    </lineage>
</organism>
<name>A0A4V1RQG8_9ACTN</name>
<dbReference type="InterPro" id="IPR008407">
    <property type="entry name" value="Brnchd-chn_aa_trnsp_AzlD"/>
</dbReference>
<keyword evidence="1" id="KW-0472">Membrane</keyword>
<feature type="transmembrane region" description="Helical" evidence="1">
    <location>
        <begin position="68"/>
        <end position="95"/>
    </location>
</feature>
<protein>
    <submittedName>
        <fullName evidence="2">AzlD domain-containing protein</fullName>
    </submittedName>
</protein>
<gene>
    <name evidence="2" type="ORF">EUA94_06095</name>
</gene>
<dbReference type="Proteomes" id="UP000291101">
    <property type="component" value="Unassembled WGS sequence"/>
</dbReference>
<sequence>MWTAILLACAGCYVLKLAGLSLPERVLSHPTVERVADLIPVALLAALVAVQVFSNGAALTVDARVLGLGFAVVALLLRAPFLVVVVGAAVVAALARLV</sequence>
<dbReference type="OrthoDB" id="5197630at2"/>
<dbReference type="RefSeq" id="WP_129425744.1">
    <property type="nucleotide sequence ID" value="NZ_SDWV01000005.1"/>
</dbReference>
<evidence type="ECO:0000256" key="1">
    <source>
        <dbReference type="SAM" id="Phobius"/>
    </source>
</evidence>